<dbReference type="AlphaFoldDB" id="A0A7C8VQB2"/>
<gene>
    <name evidence="2" type="ORF">TWF970_005583</name>
</gene>
<name>A0A7C8VQB2_ORBOL</name>
<dbReference type="Proteomes" id="UP000474640">
    <property type="component" value="Unassembled WGS sequence"/>
</dbReference>
<evidence type="ECO:0000313" key="2">
    <source>
        <dbReference type="EMBL" id="KAF3288519.1"/>
    </source>
</evidence>
<evidence type="ECO:0000256" key="1">
    <source>
        <dbReference type="SAM" id="MobiDB-lite"/>
    </source>
</evidence>
<sequence>MLRLPKNLPIHRPILRSCASTPNLQLRTLTSPAAAALDYHCQQPRQKDVNHHHHHHRHQNEYTRLQNRSVHVSSIHHEPPVVPPSILQPSSTISSFSPPPTSSASSSSSQSSYHHGVSANIFLSSLINGGIDITPSGTKALSQILSPIPFTNISSSWLKSVDSAILTSHLNCPTADHTNRANGKKIQPQWSSRSWKDWVKYQVDVLAERFVAMEGWDGVHNLEYWLGDDGLVVKGDEEVRRILEVLVRNGWVVAVAEEGADGVYEVVRPGKVGRFEADRFTF</sequence>
<feature type="compositionally biased region" description="Low complexity" evidence="1">
    <location>
        <begin position="84"/>
        <end position="110"/>
    </location>
</feature>
<organism evidence="2 3">
    <name type="scientific">Orbilia oligospora</name>
    <name type="common">Nematode-trapping fungus</name>
    <name type="synonym">Arthrobotrys oligospora</name>
    <dbReference type="NCBI Taxonomy" id="2813651"/>
    <lineage>
        <taxon>Eukaryota</taxon>
        <taxon>Fungi</taxon>
        <taxon>Dikarya</taxon>
        <taxon>Ascomycota</taxon>
        <taxon>Pezizomycotina</taxon>
        <taxon>Orbiliomycetes</taxon>
        <taxon>Orbiliales</taxon>
        <taxon>Orbiliaceae</taxon>
        <taxon>Orbilia</taxon>
    </lineage>
</organism>
<feature type="region of interest" description="Disordered" evidence="1">
    <location>
        <begin position="45"/>
        <end position="64"/>
    </location>
</feature>
<reference evidence="2 3" key="1">
    <citation type="submission" date="2020-01" db="EMBL/GenBank/DDBJ databases">
        <authorList>
            <person name="Palmer J.M."/>
        </authorList>
    </citation>
    <scope>NUCLEOTIDE SEQUENCE [LARGE SCALE GENOMIC DNA]</scope>
    <source>
        <strain evidence="2 3">TWF970</strain>
    </source>
</reference>
<dbReference type="EMBL" id="JAABOJ010000003">
    <property type="protein sequence ID" value="KAF3288519.1"/>
    <property type="molecule type" value="Genomic_DNA"/>
</dbReference>
<evidence type="ECO:0000313" key="3">
    <source>
        <dbReference type="Proteomes" id="UP000474640"/>
    </source>
</evidence>
<proteinExistence type="predicted"/>
<accession>A0A7C8VQB2</accession>
<feature type="region of interest" description="Disordered" evidence="1">
    <location>
        <begin position="76"/>
        <end position="110"/>
    </location>
</feature>
<protein>
    <submittedName>
        <fullName evidence="2">Uncharacterized protein</fullName>
    </submittedName>
</protein>
<dbReference type="OrthoDB" id="5355393at2759"/>
<comment type="caution">
    <text evidence="2">The sequence shown here is derived from an EMBL/GenBank/DDBJ whole genome shotgun (WGS) entry which is preliminary data.</text>
</comment>